<proteinExistence type="predicted"/>
<reference evidence="1" key="1">
    <citation type="submission" date="2019-11" db="EMBL/GenBank/DDBJ databases">
        <title>Nori genome reveals adaptations in red seaweeds to the harsh intertidal environment.</title>
        <authorList>
            <person name="Wang D."/>
            <person name="Mao Y."/>
        </authorList>
    </citation>
    <scope>NUCLEOTIDE SEQUENCE</scope>
    <source>
        <tissue evidence="1">Gametophyte</tissue>
    </source>
</reference>
<sequence>MLEHVHVCTGADRLGITVTRGLLGRGGPGDASAATPAGDGDDAAHTGQRRRKQRKVVGFLTVEDYRHPEWDRLSSNVPRVLRSVLAGLTAFSSPPRAGRGGTVPAWATASTVARRGLSPAPDRCASSARTIELAFRADCRVAGLMAEQQVVGGCQSGLSIGRGAALLCGDGRQDRPCQQPQRPDGPGDAPQADLGEAWGVLDDAMGQVCATYACGFDDLLSAHATKVATRSNASRREGGGGARGIHGDGSGGGRATTTSTPTGEHTLPPFISSSVQLVLCDPPYNIRADRSLEQSAHDVFTSADMQRAARLFQTVVRPGGHVLIFCSAGQLGPWMDTLKALKDMDPVGRKSLSAFRVDGHPLVAIKDAHAVNSLRQSTTNLSNKVEFIVHATRAGVSREECYAMVNYRTWNAVPSRFLAHDNVIDNVRPPHFKEVVLRWRDGSRQWIRPEQKCLALILELLLRFSQPGDIVLDTFAGTCVTAAACIRAVLGQHRLVISCDSDAVVMDASRARLRREFVNQVLVGGYESTGVVTSDVIAAARTIEAASVAAATATTAAGAGEETDSEGRGGSGAAVGEEIELMINPPSSVMRDDAAVWEPPPGLPCHSALSLELDAIGPFWGAIVYADLTKQRVKTPRYAASVLGAHGPTAREFSERAMEVVFDELDVDGPNDAVEADVGGGGPGNQEHADVRRPRHHRRRRYDDGEEGGGGGRTMRKRHNQKGHSHGGGGPAADLGTGTLAGCRGVPTSLFIVPSPLCVTGHVNDGRATSPVDAEATLAQTGAGPADSDGRRGGAGGRRGDREDVWLERPNVVIVANVDDAQPVRLTPAHFVRHDMMVVIALRDIAVGEELVADYGPDYVFSSADWERRGRASGAGVLLSHSKPHTFAPMSG</sequence>
<gene>
    <name evidence="1" type="ORF">I4F81_011166</name>
</gene>
<keyword evidence="2" id="KW-1185">Reference proteome</keyword>
<evidence type="ECO:0000313" key="2">
    <source>
        <dbReference type="Proteomes" id="UP000798662"/>
    </source>
</evidence>
<dbReference type="Proteomes" id="UP000798662">
    <property type="component" value="Chromosome 3"/>
</dbReference>
<dbReference type="EMBL" id="CM020620">
    <property type="protein sequence ID" value="KAK1868682.1"/>
    <property type="molecule type" value="Genomic_DNA"/>
</dbReference>
<name>A0ACC3CES2_PYRYE</name>
<protein>
    <submittedName>
        <fullName evidence="1">Uncharacterized protein</fullName>
    </submittedName>
</protein>
<accession>A0ACC3CES2</accession>
<comment type="caution">
    <text evidence="1">The sequence shown here is derived from an EMBL/GenBank/DDBJ whole genome shotgun (WGS) entry which is preliminary data.</text>
</comment>
<evidence type="ECO:0000313" key="1">
    <source>
        <dbReference type="EMBL" id="KAK1868682.1"/>
    </source>
</evidence>
<organism evidence="1 2">
    <name type="scientific">Pyropia yezoensis</name>
    <name type="common">Susabi-nori</name>
    <name type="synonym">Porphyra yezoensis</name>
    <dbReference type="NCBI Taxonomy" id="2788"/>
    <lineage>
        <taxon>Eukaryota</taxon>
        <taxon>Rhodophyta</taxon>
        <taxon>Bangiophyceae</taxon>
        <taxon>Bangiales</taxon>
        <taxon>Bangiaceae</taxon>
        <taxon>Pyropia</taxon>
    </lineage>
</organism>